<keyword evidence="1" id="KW-0472">Membrane</keyword>
<evidence type="ECO:0000313" key="3">
    <source>
        <dbReference type="Proteomes" id="UP000306416"/>
    </source>
</evidence>
<keyword evidence="3" id="KW-1185">Reference proteome</keyword>
<dbReference type="Proteomes" id="UP000306416">
    <property type="component" value="Unassembled WGS sequence"/>
</dbReference>
<keyword evidence="1" id="KW-0812">Transmembrane</keyword>
<feature type="transmembrane region" description="Helical" evidence="1">
    <location>
        <begin position="20"/>
        <end position="42"/>
    </location>
</feature>
<dbReference type="EMBL" id="SRSC01000004">
    <property type="protein sequence ID" value="TGU70659.1"/>
    <property type="molecule type" value="Genomic_DNA"/>
</dbReference>
<dbReference type="AlphaFoldDB" id="A0A4S1CBD5"/>
<dbReference type="Pfam" id="PF07963">
    <property type="entry name" value="N_methyl"/>
    <property type="match status" value="1"/>
</dbReference>
<name>A0A4S1CBD5_9BACT</name>
<organism evidence="2 3">
    <name type="scientific">Geomonas terrae</name>
    <dbReference type="NCBI Taxonomy" id="2562681"/>
    <lineage>
        <taxon>Bacteria</taxon>
        <taxon>Pseudomonadati</taxon>
        <taxon>Thermodesulfobacteriota</taxon>
        <taxon>Desulfuromonadia</taxon>
        <taxon>Geobacterales</taxon>
        <taxon>Geobacteraceae</taxon>
        <taxon>Geomonas</taxon>
    </lineage>
</organism>
<comment type="caution">
    <text evidence="2">The sequence shown here is derived from an EMBL/GenBank/DDBJ whole genome shotgun (WGS) entry which is preliminary data.</text>
</comment>
<dbReference type="PROSITE" id="PS00409">
    <property type="entry name" value="PROKAR_NTER_METHYL"/>
    <property type="match status" value="1"/>
</dbReference>
<gene>
    <name evidence="2" type="ORF">E4633_16785</name>
</gene>
<evidence type="ECO:0000256" key="1">
    <source>
        <dbReference type="SAM" id="Phobius"/>
    </source>
</evidence>
<evidence type="ECO:0000313" key="2">
    <source>
        <dbReference type="EMBL" id="TGU70659.1"/>
    </source>
</evidence>
<keyword evidence="1" id="KW-1133">Transmembrane helix</keyword>
<reference evidence="2 3" key="1">
    <citation type="submission" date="2019-04" db="EMBL/GenBank/DDBJ databases">
        <title>Geobacter oryzae sp. nov., ferric-reducing bacteria isolated from paddy soil.</title>
        <authorList>
            <person name="Xu Z."/>
            <person name="Masuda Y."/>
            <person name="Itoh H."/>
            <person name="Senoo K."/>
        </authorList>
    </citation>
    <scope>NUCLEOTIDE SEQUENCE [LARGE SCALE GENOMIC DNA]</scope>
    <source>
        <strain evidence="2 3">Red111</strain>
    </source>
</reference>
<accession>A0A4S1CBD5</accession>
<proteinExistence type="predicted"/>
<protein>
    <submittedName>
        <fullName evidence="2">Pilus assembly protein PilV</fullName>
    </submittedName>
</protein>
<sequence>MSAPRTTSPSGSTGFSLVEMLMAMLVATVGLLGLLQSVIVAYQHAVKTRCRGEAVQVAEERLHTLSGLPFAKFTGGTETTSVETRMVGGVPWTYTVTSKVQPAGSTKAAVKLTVAITWSARGEAASHEIYTLRTRRVGE</sequence>
<dbReference type="RefSeq" id="WP_135871886.1">
    <property type="nucleotide sequence ID" value="NZ_SRSC01000004.1"/>
</dbReference>
<dbReference type="InterPro" id="IPR012902">
    <property type="entry name" value="N_methyl_site"/>
</dbReference>